<feature type="domain" description="Dynein heavy chain ATP-binding dynein motor region" evidence="1">
    <location>
        <begin position="62"/>
        <end position="136"/>
    </location>
</feature>
<evidence type="ECO:0000259" key="1">
    <source>
        <dbReference type="Pfam" id="PF12781"/>
    </source>
</evidence>
<dbReference type="GeneID" id="111177419"/>
<proteinExistence type="predicted"/>
<evidence type="ECO:0000313" key="3">
    <source>
        <dbReference type="RefSeq" id="XP_022434867.1"/>
    </source>
</evidence>
<dbReference type="RefSeq" id="XP_022434867.1">
    <property type="nucleotide sequence ID" value="XM_022579159.1"/>
</dbReference>
<dbReference type="GO" id="GO:0030286">
    <property type="term" value="C:dynein complex"/>
    <property type="evidence" value="ECO:0007669"/>
    <property type="project" value="InterPro"/>
</dbReference>
<dbReference type="CTD" id="127602"/>
<dbReference type="InterPro" id="IPR026983">
    <property type="entry name" value="DHC"/>
</dbReference>
<dbReference type="AlphaFoldDB" id="A0A2Y9NUJ0"/>
<dbReference type="KEGG" id="dle:111177419"/>
<sequence length="137" mass="15989">MQKELLILGPQIEQKAKEKEALMEKLQKDSQVVEKVQMLVKQEEEIMAKEVRIVAGYAQIHRWHHQGLPLGQYSTENAVLVKNSLQWPLLIDPHKQAHNWIRQMEGSRLQELSVEDSNYIQNIENAMKTRGRVLLQI</sequence>
<organism evidence="2 3">
    <name type="scientific">Delphinapterus leucas</name>
    <name type="common">Beluga whale</name>
    <dbReference type="NCBI Taxonomy" id="9749"/>
    <lineage>
        <taxon>Eukaryota</taxon>
        <taxon>Metazoa</taxon>
        <taxon>Chordata</taxon>
        <taxon>Craniata</taxon>
        <taxon>Vertebrata</taxon>
        <taxon>Euteleostomi</taxon>
        <taxon>Mammalia</taxon>
        <taxon>Eutheria</taxon>
        <taxon>Laurasiatheria</taxon>
        <taxon>Artiodactyla</taxon>
        <taxon>Whippomorpha</taxon>
        <taxon>Cetacea</taxon>
        <taxon>Odontoceti</taxon>
        <taxon>Monodontidae</taxon>
        <taxon>Delphinapterus</taxon>
    </lineage>
</organism>
<evidence type="ECO:0000313" key="2">
    <source>
        <dbReference type="Proteomes" id="UP000248483"/>
    </source>
</evidence>
<dbReference type="InterPro" id="IPR027417">
    <property type="entry name" value="P-loop_NTPase"/>
</dbReference>
<protein>
    <submittedName>
        <fullName evidence="3">Dynein heavy chain 14, axonemal</fullName>
    </submittedName>
</protein>
<dbReference type="STRING" id="9749.A0A2Y9NUJ0"/>
<dbReference type="GO" id="GO:0007018">
    <property type="term" value="P:microtubule-based movement"/>
    <property type="evidence" value="ECO:0007669"/>
    <property type="project" value="InterPro"/>
</dbReference>
<dbReference type="InterPro" id="IPR035706">
    <property type="entry name" value="AAA_9"/>
</dbReference>
<dbReference type="PANTHER" id="PTHR22878:SF64">
    <property type="entry name" value="DYNEIN AXONEMAL HEAVY CHAIN 14"/>
    <property type="match status" value="1"/>
</dbReference>
<dbReference type="PANTHER" id="PTHR22878">
    <property type="entry name" value="DYNEIN HEAVY CHAIN 6, AXONEMAL-LIKE-RELATED"/>
    <property type="match status" value="1"/>
</dbReference>
<keyword evidence="2" id="KW-1185">Reference proteome</keyword>
<dbReference type="GO" id="GO:0045505">
    <property type="term" value="F:dynein intermediate chain binding"/>
    <property type="evidence" value="ECO:0007669"/>
    <property type="project" value="InterPro"/>
</dbReference>
<dbReference type="InParanoid" id="A0A2Y9NUJ0"/>
<dbReference type="Proteomes" id="UP000248483">
    <property type="component" value="Unplaced"/>
</dbReference>
<dbReference type="Gene3D" id="3.40.50.300">
    <property type="entry name" value="P-loop containing nucleotide triphosphate hydrolases"/>
    <property type="match status" value="1"/>
</dbReference>
<accession>A0A2Y9NUJ0</accession>
<dbReference type="GO" id="GO:0051959">
    <property type="term" value="F:dynein light intermediate chain binding"/>
    <property type="evidence" value="ECO:0007669"/>
    <property type="project" value="InterPro"/>
</dbReference>
<dbReference type="Pfam" id="PF12781">
    <property type="entry name" value="AAA_9"/>
    <property type="match status" value="1"/>
</dbReference>
<gene>
    <name evidence="3" type="primary">DNAH14</name>
</gene>
<reference evidence="3" key="1">
    <citation type="submission" date="2025-08" db="UniProtKB">
        <authorList>
            <consortium name="RefSeq"/>
        </authorList>
    </citation>
    <scope>IDENTIFICATION</scope>
    <source>
        <tissue evidence="3">Blood</tissue>
    </source>
</reference>
<name>A0A2Y9NUJ0_DELLE</name>